<keyword evidence="1" id="KW-0472">Membrane</keyword>
<comment type="caution">
    <text evidence="2">The sequence shown here is derived from an EMBL/GenBank/DDBJ whole genome shotgun (WGS) entry which is preliminary data.</text>
</comment>
<dbReference type="AlphaFoldDB" id="A0A4R0I3R3"/>
<dbReference type="OrthoDB" id="5194370at2"/>
<evidence type="ECO:0000256" key="1">
    <source>
        <dbReference type="SAM" id="Phobius"/>
    </source>
</evidence>
<name>A0A4R0I3R3_9ACTN</name>
<proteinExistence type="predicted"/>
<sequence length="658" mass="69713">MLVDVLLVRADVAGWTHRPLWLAGARITGSLDLAAARLIRPLQLEDCSIEQLVNLTDVEAMTIGLTGCHVPRIEASGLTVRGDLVLSAGFTATDGVDLHGGTVGGKLNCDGGNFSKPQGISLNCGSVVVKESMWTEKATFVGEMYLLDAHINGQLVCNGATFTNWGGDALTADGLVVEGAMFCAKGFAARGAVRLPIAHIGGGLYCSGGTFTNPQGRAIYAADLTVDGPMSCRDGFEAVGAVVLTGAHIGGGLKLHKAKLKNPGGTALDAAGLVVEGSMFCRDGFEAVGTVELTGARIGGNLNFCASTLVNSGSVGPNPQARSDGSAPPGALQLVGATIGGDLNCTGATLSDIQHGALNARRVVIRGDMICAGAFAATGEVNLVHARVSGDLDCSGASFTNACGTALDLVQAEIGKDVVMRPTQLVGDLDLRFARTGGWYDSATTWPSAKALHLHGFTYRAIDAIPQIDVKDRLDWIARDAEGFMPQPYAQLATVYRGEGNEGKARQVQIRGQWRRRLARSDKSNGSGRRWVSSLWSDWVVRPLRVVWSALLWITVGYGYRPWLILGPIGALYFFGWWWFDRAFGDRKLVQVKDLDTGVTFSGARYTADLLIPGASLGERARFAALPEIAWWTTGYTLAGWALAAMLIAGLTGVFRRL</sequence>
<feature type="transmembrane region" description="Helical" evidence="1">
    <location>
        <begin position="629"/>
        <end position="655"/>
    </location>
</feature>
<keyword evidence="1" id="KW-0812">Transmembrane</keyword>
<evidence type="ECO:0008006" key="4">
    <source>
        <dbReference type="Google" id="ProtNLM"/>
    </source>
</evidence>
<accession>A0A4R0I3R3</accession>
<feature type="transmembrane region" description="Helical" evidence="1">
    <location>
        <begin position="563"/>
        <end position="580"/>
    </location>
</feature>
<keyword evidence="1" id="KW-1133">Transmembrane helix</keyword>
<protein>
    <recommendedName>
        <fullName evidence="4">Oxidoreductase</fullName>
    </recommendedName>
</protein>
<keyword evidence="3" id="KW-1185">Reference proteome</keyword>
<evidence type="ECO:0000313" key="3">
    <source>
        <dbReference type="Proteomes" id="UP000292695"/>
    </source>
</evidence>
<evidence type="ECO:0000313" key="2">
    <source>
        <dbReference type="EMBL" id="TCC21661.1"/>
    </source>
</evidence>
<dbReference type="Proteomes" id="UP000292695">
    <property type="component" value="Unassembled WGS sequence"/>
</dbReference>
<dbReference type="RefSeq" id="WP_131295462.1">
    <property type="nucleotide sequence ID" value="NZ_SJKA01000019.1"/>
</dbReference>
<dbReference type="EMBL" id="SJKA01000019">
    <property type="protein sequence ID" value="TCC21661.1"/>
    <property type="molecule type" value="Genomic_DNA"/>
</dbReference>
<gene>
    <name evidence="2" type="ORF">E0H50_35900</name>
</gene>
<reference evidence="2 3" key="1">
    <citation type="submission" date="2019-02" db="EMBL/GenBank/DDBJ databases">
        <title>Kribbella capetownensis sp. nov. and Kribbella speibonae sp. nov., isolated from soil.</title>
        <authorList>
            <person name="Curtis S.M."/>
            <person name="Norton I."/>
            <person name="Everest G.J."/>
            <person name="Meyers P.R."/>
        </authorList>
    </citation>
    <scope>NUCLEOTIDE SEQUENCE [LARGE SCALE GENOMIC DNA]</scope>
    <source>
        <strain evidence="2 3">DSM 27082</strain>
    </source>
</reference>
<organism evidence="2 3">
    <name type="scientific">Kribbella sindirgiensis</name>
    <dbReference type="NCBI Taxonomy" id="1124744"/>
    <lineage>
        <taxon>Bacteria</taxon>
        <taxon>Bacillati</taxon>
        <taxon>Actinomycetota</taxon>
        <taxon>Actinomycetes</taxon>
        <taxon>Propionibacteriales</taxon>
        <taxon>Kribbellaceae</taxon>
        <taxon>Kribbella</taxon>
    </lineage>
</organism>